<evidence type="ECO:0008006" key="10">
    <source>
        <dbReference type="Google" id="ProtNLM"/>
    </source>
</evidence>
<keyword evidence="2" id="KW-0645">Protease</keyword>
<dbReference type="Gene3D" id="3.40.50.1460">
    <property type="match status" value="1"/>
</dbReference>
<dbReference type="STRING" id="400682.A0A1X7UY49"/>
<name>A0A1X7UY49_AMPQE</name>
<dbReference type="SMART" id="SM00115">
    <property type="entry name" value="CASc"/>
    <property type="match status" value="1"/>
</dbReference>
<dbReference type="GO" id="GO:0004197">
    <property type="term" value="F:cysteine-type endopeptidase activity"/>
    <property type="evidence" value="ECO:0007669"/>
    <property type="project" value="InterPro"/>
</dbReference>
<evidence type="ECO:0000259" key="7">
    <source>
        <dbReference type="PROSITE" id="PS50208"/>
    </source>
</evidence>
<dbReference type="InterPro" id="IPR002398">
    <property type="entry name" value="Pept_C14"/>
</dbReference>
<dbReference type="Pfam" id="PF00656">
    <property type="entry name" value="Peptidase_C14"/>
    <property type="match status" value="1"/>
</dbReference>
<dbReference type="InParanoid" id="A0A1X7UY49"/>
<dbReference type="PANTHER" id="PTHR47901:SF8">
    <property type="entry name" value="CASPASE-3"/>
    <property type="match status" value="1"/>
</dbReference>
<dbReference type="InterPro" id="IPR029030">
    <property type="entry name" value="Caspase-like_dom_sf"/>
</dbReference>
<evidence type="ECO:0000256" key="1">
    <source>
        <dbReference type="ARBA" id="ARBA00010134"/>
    </source>
</evidence>
<dbReference type="GO" id="GO:0006915">
    <property type="term" value="P:apoptotic process"/>
    <property type="evidence" value="ECO:0007669"/>
    <property type="project" value="UniProtKB-KW"/>
</dbReference>
<keyword evidence="4" id="KW-0378">Hydrolase</keyword>
<dbReference type="GO" id="GO:0006508">
    <property type="term" value="P:proteolysis"/>
    <property type="evidence" value="ECO:0007669"/>
    <property type="project" value="UniProtKB-KW"/>
</dbReference>
<dbReference type="OrthoDB" id="6116485at2759"/>
<reference evidence="8" key="2">
    <citation type="submission" date="2017-05" db="UniProtKB">
        <authorList>
            <consortium name="EnsemblMetazoa"/>
        </authorList>
    </citation>
    <scope>IDENTIFICATION</scope>
</reference>
<comment type="similarity">
    <text evidence="1 5">Belongs to the peptidase C14A family.</text>
</comment>
<evidence type="ECO:0000313" key="8">
    <source>
        <dbReference type="EnsemblMetazoa" id="Aqu2.1.32693_001"/>
    </source>
</evidence>
<accession>A0A1X7UY49</accession>
<feature type="domain" description="Caspase family p10" evidence="6">
    <location>
        <begin position="196"/>
        <end position="271"/>
    </location>
</feature>
<keyword evidence="3" id="KW-0053">Apoptosis</keyword>
<organism evidence="8">
    <name type="scientific">Amphimedon queenslandica</name>
    <name type="common">Sponge</name>
    <dbReference type="NCBI Taxonomy" id="400682"/>
    <lineage>
        <taxon>Eukaryota</taxon>
        <taxon>Metazoa</taxon>
        <taxon>Porifera</taxon>
        <taxon>Demospongiae</taxon>
        <taxon>Heteroscleromorpha</taxon>
        <taxon>Haplosclerida</taxon>
        <taxon>Niphatidae</taxon>
        <taxon>Amphimedon</taxon>
    </lineage>
</organism>
<proteinExistence type="inferred from homology"/>
<evidence type="ECO:0000259" key="6">
    <source>
        <dbReference type="PROSITE" id="PS50207"/>
    </source>
</evidence>
<dbReference type="PROSITE" id="PS50207">
    <property type="entry name" value="CASPASE_P10"/>
    <property type="match status" value="1"/>
</dbReference>
<dbReference type="SUPFAM" id="SSF52129">
    <property type="entry name" value="Caspase-like"/>
    <property type="match status" value="1"/>
</dbReference>
<dbReference type="AlphaFoldDB" id="A0A1X7UY49"/>
<dbReference type="InterPro" id="IPR001309">
    <property type="entry name" value="Pept_C14_p20"/>
</dbReference>
<evidence type="ECO:0000256" key="3">
    <source>
        <dbReference type="ARBA" id="ARBA00022703"/>
    </source>
</evidence>
<evidence type="ECO:0000313" key="9">
    <source>
        <dbReference type="Proteomes" id="UP000007879"/>
    </source>
</evidence>
<protein>
    <recommendedName>
        <fullName evidence="10">Caspase family p20 domain-containing protein</fullName>
    </recommendedName>
</protein>
<dbReference type="PRINTS" id="PR00376">
    <property type="entry name" value="IL1BCENZYME"/>
</dbReference>
<dbReference type="PANTHER" id="PTHR47901">
    <property type="entry name" value="CASPASE RECRUITMENT DOMAIN-CONTAINING PROTEIN 18"/>
    <property type="match status" value="1"/>
</dbReference>
<evidence type="ECO:0000256" key="4">
    <source>
        <dbReference type="ARBA" id="ARBA00022801"/>
    </source>
</evidence>
<dbReference type="EnsemblMetazoa" id="XM_019996082.1">
    <property type="protein sequence ID" value="XP_019851641.1"/>
    <property type="gene ID" value="LOC109581722"/>
</dbReference>
<dbReference type="KEGG" id="aqu:109581722"/>
<evidence type="ECO:0000256" key="2">
    <source>
        <dbReference type="ARBA" id="ARBA00022670"/>
    </source>
</evidence>
<dbReference type="EnsemblMetazoa" id="Aqu2.1.32693_001">
    <property type="protein sequence ID" value="Aqu2.1.32693_001"/>
    <property type="gene ID" value="Aqu2.1.32693"/>
</dbReference>
<sequence length="318" mass="35927">MASRSPLNFDSYGWEGFLRDMTSIKTINESESYQCEPGICVFINNTEFYGDGLDNLPSGDKDEASVKVTFKKLGFDVKVHQNLTAAEIKSIADRYSKMEHKGAFFLIISSHGGEGDVVYGTDGEEVKVHDLEKRFHATNCPSLAGIPKVFMIDACRGDKKEKVFSFPSKSPPPSANASATSKNIRDAADIMTIFASTRGHTASYYDKNEGSILIKTFAIVIEEVSADKNLTDIIKKVQGKIEKLVNVPEEERRVQTIQMELSFSKHYYIKRQRTPSNALVRRDAQTEFELHRKFHQQLTFGDAESLRVTRVQMYTYKF</sequence>
<dbReference type="InterPro" id="IPR015917">
    <property type="entry name" value="Pept_C14A"/>
</dbReference>
<dbReference type="Proteomes" id="UP000007879">
    <property type="component" value="Unassembled WGS sequence"/>
</dbReference>
<dbReference type="InterPro" id="IPR002138">
    <property type="entry name" value="Pept_C14_p10"/>
</dbReference>
<evidence type="ECO:0000256" key="5">
    <source>
        <dbReference type="RuleBase" id="RU003971"/>
    </source>
</evidence>
<dbReference type="PROSITE" id="PS50208">
    <property type="entry name" value="CASPASE_P20"/>
    <property type="match status" value="1"/>
</dbReference>
<feature type="domain" description="Caspase family p20" evidence="7">
    <location>
        <begin position="36"/>
        <end position="159"/>
    </location>
</feature>
<keyword evidence="9" id="KW-1185">Reference proteome</keyword>
<dbReference type="InterPro" id="IPR011600">
    <property type="entry name" value="Pept_C14_caspase"/>
</dbReference>
<reference evidence="9" key="1">
    <citation type="journal article" date="2010" name="Nature">
        <title>The Amphimedon queenslandica genome and the evolution of animal complexity.</title>
        <authorList>
            <person name="Srivastava M."/>
            <person name="Simakov O."/>
            <person name="Chapman J."/>
            <person name="Fahey B."/>
            <person name="Gauthier M.E."/>
            <person name="Mitros T."/>
            <person name="Richards G.S."/>
            <person name="Conaco C."/>
            <person name="Dacre M."/>
            <person name="Hellsten U."/>
            <person name="Larroux C."/>
            <person name="Putnam N.H."/>
            <person name="Stanke M."/>
            <person name="Adamska M."/>
            <person name="Darling A."/>
            <person name="Degnan S.M."/>
            <person name="Oakley T.H."/>
            <person name="Plachetzki D.C."/>
            <person name="Zhai Y."/>
            <person name="Adamski M."/>
            <person name="Calcino A."/>
            <person name="Cummins S.F."/>
            <person name="Goodstein D.M."/>
            <person name="Harris C."/>
            <person name="Jackson D.J."/>
            <person name="Leys S.P."/>
            <person name="Shu S."/>
            <person name="Woodcroft B.J."/>
            <person name="Vervoort M."/>
            <person name="Kosik K.S."/>
            <person name="Manning G."/>
            <person name="Degnan B.M."/>
            <person name="Rokhsar D.S."/>
        </authorList>
    </citation>
    <scope>NUCLEOTIDE SEQUENCE [LARGE SCALE GENOMIC DNA]</scope>
</reference>
<gene>
    <name evidence="8" type="primary">109581722</name>
</gene>
<dbReference type="eggNOG" id="KOG3573">
    <property type="taxonomic scope" value="Eukaryota"/>
</dbReference>